<accession>A0ABV2UX00</accession>
<reference evidence="2 3" key="1">
    <citation type="submission" date="2024-06" db="EMBL/GenBank/DDBJ databases">
        <title>The Natural Products Discovery Center: Release of the First 8490 Sequenced Strains for Exploring Actinobacteria Biosynthetic Diversity.</title>
        <authorList>
            <person name="Kalkreuter E."/>
            <person name="Kautsar S.A."/>
            <person name="Yang D."/>
            <person name="Bader C.D."/>
            <person name="Teijaro C.N."/>
            <person name="Fluegel L."/>
            <person name="Davis C.M."/>
            <person name="Simpson J.R."/>
            <person name="Lauterbach L."/>
            <person name="Steele A.D."/>
            <person name="Gui C."/>
            <person name="Meng S."/>
            <person name="Li G."/>
            <person name="Viehrig K."/>
            <person name="Ye F."/>
            <person name="Su P."/>
            <person name="Kiefer A.F."/>
            <person name="Nichols A."/>
            <person name="Cepeda A.J."/>
            <person name="Yan W."/>
            <person name="Fan B."/>
            <person name="Jiang Y."/>
            <person name="Adhikari A."/>
            <person name="Zheng C.-J."/>
            <person name="Schuster L."/>
            <person name="Cowan T.M."/>
            <person name="Smanski M.J."/>
            <person name="Chevrette M.G."/>
            <person name="De Carvalho L.P.S."/>
            <person name="Shen B."/>
        </authorList>
    </citation>
    <scope>NUCLEOTIDE SEQUENCE [LARGE SCALE GENOMIC DNA]</scope>
    <source>
        <strain evidence="2 3">NPDC006434</strain>
    </source>
</reference>
<organism evidence="2 3">
    <name type="scientific">Streptomyces ossamyceticus</name>
    <dbReference type="NCBI Taxonomy" id="249581"/>
    <lineage>
        <taxon>Bacteria</taxon>
        <taxon>Bacillati</taxon>
        <taxon>Actinomycetota</taxon>
        <taxon>Actinomycetes</taxon>
        <taxon>Kitasatosporales</taxon>
        <taxon>Streptomycetaceae</taxon>
        <taxon>Streptomyces</taxon>
    </lineage>
</organism>
<feature type="transmembrane region" description="Helical" evidence="1">
    <location>
        <begin position="57"/>
        <end position="78"/>
    </location>
</feature>
<feature type="transmembrane region" description="Helical" evidence="1">
    <location>
        <begin position="33"/>
        <end position="51"/>
    </location>
</feature>
<keyword evidence="3" id="KW-1185">Reference proteome</keyword>
<proteinExistence type="predicted"/>
<protein>
    <submittedName>
        <fullName evidence="2">Uncharacterized protein</fullName>
    </submittedName>
</protein>
<dbReference type="Proteomes" id="UP001550210">
    <property type="component" value="Unassembled WGS sequence"/>
</dbReference>
<evidence type="ECO:0000313" key="3">
    <source>
        <dbReference type="Proteomes" id="UP001550210"/>
    </source>
</evidence>
<evidence type="ECO:0000256" key="1">
    <source>
        <dbReference type="SAM" id="Phobius"/>
    </source>
</evidence>
<name>A0ABV2UX00_9ACTN</name>
<keyword evidence="1" id="KW-0812">Transmembrane</keyword>
<gene>
    <name evidence="2" type="ORF">ABZZ21_16255</name>
</gene>
<feature type="transmembrane region" description="Helical" evidence="1">
    <location>
        <begin position="109"/>
        <end position="128"/>
    </location>
</feature>
<feature type="transmembrane region" description="Helical" evidence="1">
    <location>
        <begin position="140"/>
        <end position="160"/>
    </location>
</feature>
<comment type="caution">
    <text evidence="2">The sequence shown here is derived from an EMBL/GenBank/DDBJ whole genome shotgun (WGS) entry which is preliminary data.</text>
</comment>
<evidence type="ECO:0000313" key="2">
    <source>
        <dbReference type="EMBL" id="MET9846083.1"/>
    </source>
</evidence>
<keyword evidence="1" id="KW-0472">Membrane</keyword>
<dbReference type="EMBL" id="JBEXPZ010000019">
    <property type="protein sequence ID" value="MET9846083.1"/>
    <property type="molecule type" value="Genomic_DNA"/>
</dbReference>
<dbReference type="RefSeq" id="WP_355397436.1">
    <property type="nucleotide sequence ID" value="NZ_JBEGHN010000002.1"/>
</dbReference>
<keyword evidence="1" id="KW-1133">Transmembrane helix</keyword>
<sequence length="166" mass="18733">MERLRRAFLEFDRRFGGAEPPPRVQVFLARHPVATGVVGGVVSGLLCAWALSAFDDLGLMLQAVLWGLGAGLFFWLLCRFERRRQAHYERTGGWRSAPLSPVAHEALPLWLEGVLWISSWSICTALLWLAGQLRDPPRSWLWSAVYAGILIIAGWAARLVRERGRR</sequence>